<dbReference type="EMBL" id="HACA01018164">
    <property type="protein sequence ID" value="CDW35525.1"/>
    <property type="molecule type" value="Transcribed_RNA"/>
</dbReference>
<reference evidence="1" key="1">
    <citation type="submission" date="2014-05" db="EMBL/GenBank/DDBJ databases">
        <authorList>
            <person name="Chronopoulou M."/>
        </authorList>
    </citation>
    <scope>NUCLEOTIDE SEQUENCE</scope>
    <source>
        <tissue evidence="1">Whole organism</tissue>
    </source>
</reference>
<proteinExistence type="predicted"/>
<organism evidence="1">
    <name type="scientific">Lepeophtheirus salmonis</name>
    <name type="common">Salmon louse</name>
    <name type="synonym">Caligus salmonis</name>
    <dbReference type="NCBI Taxonomy" id="72036"/>
    <lineage>
        <taxon>Eukaryota</taxon>
        <taxon>Metazoa</taxon>
        <taxon>Ecdysozoa</taxon>
        <taxon>Arthropoda</taxon>
        <taxon>Crustacea</taxon>
        <taxon>Multicrustacea</taxon>
        <taxon>Hexanauplia</taxon>
        <taxon>Copepoda</taxon>
        <taxon>Siphonostomatoida</taxon>
        <taxon>Caligidae</taxon>
        <taxon>Lepeophtheirus</taxon>
    </lineage>
</organism>
<evidence type="ECO:0000313" key="1">
    <source>
        <dbReference type="EMBL" id="CDW35525.1"/>
    </source>
</evidence>
<sequence>QGFKVQSTLACTGDFVMMQLSDGVFFLPVENLLYQQTLVKVWELWLHLFHLLRRYNLQRRIQQIPGNRHLVL</sequence>
<feature type="non-terminal residue" evidence="1">
    <location>
        <position position="1"/>
    </location>
</feature>
<dbReference type="AlphaFoldDB" id="A0A0K2UBR8"/>
<protein>
    <submittedName>
        <fullName evidence="1">Uncharacterized protein</fullName>
    </submittedName>
</protein>
<name>A0A0K2UBR8_LEPSM</name>
<accession>A0A0K2UBR8</accession>